<reference evidence="7" key="1">
    <citation type="submission" date="2025-08" db="UniProtKB">
        <authorList>
            <consortium name="RefSeq"/>
        </authorList>
    </citation>
    <scope>IDENTIFICATION</scope>
    <source>
        <tissue evidence="7">Thorax and Abdomen</tissue>
    </source>
</reference>
<evidence type="ECO:0000313" key="7">
    <source>
        <dbReference type="RefSeq" id="XP_046586422.1"/>
    </source>
</evidence>
<evidence type="ECO:0000256" key="5">
    <source>
        <dbReference type="SAM" id="SignalP"/>
    </source>
</evidence>
<dbReference type="Gene3D" id="3.40.50.2000">
    <property type="entry name" value="Glycogen Phosphorylase B"/>
    <property type="match status" value="2"/>
</dbReference>
<evidence type="ECO:0000256" key="1">
    <source>
        <dbReference type="ARBA" id="ARBA00009995"/>
    </source>
</evidence>
<keyword evidence="4" id="KW-1133">Transmembrane helix</keyword>
<proteinExistence type="inferred from homology"/>
<evidence type="ECO:0000313" key="6">
    <source>
        <dbReference type="Proteomes" id="UP000829291"/>
    </source>
</evidence>
<gene>
    <name evidence="7" type="primary">LOC107227458</name>
</gene>
<dbReference type="RefSeq" id="XP_046586422.1">
    <property type="nucleotide sequence ID" value="XM_046730466.1"/>
</dbReference>
<keyword evidence="4" id="KW-0812">Transmembrane</keyword>
<dbReference type="GeneID" id="107227458"/>
<comment type="similarity">
    <text evidence="1">Belongs to the UDP-glycosyltransferase family.</text>
</comment>
<dbReference type="InterPro" id="IPR002213">
    <property type="entry name" value="UDP_glucos_trans"/>
</dbReference>
<feature type="transmembrane region" description="Helical" evidence="4">
    <location>
        <begin position="493"/>
        <end position="512"/>
    </location>
</feature>
<keyword evidence="2" id="KW-0328">Glycosyltransferase</keyword>
<feature type="chain" id="PRO_5045665331" evidence="5">
    <location>
        <begin position="26"/>
        <end position="1060"/>
    </location>
</feature>
<feature type="transmembrane region" description="Helical" evidence="4">
    <location>
        <begin position="533"/>
        <end position="552"/>
    </location>
</feature>
<evidence type="ECO:0000256" key="4">
    <source>
        <dbReference type="SAM" id="Phobius"/>
    </source>
</evidence>
<feature type="transmembrane region" description="Helical" evidence="4">
    <location>
        <begin position="1023"/>
        <end position="1042"/>
    </location>
</feature>
<accession>A0ABM3FEG8</accession>
<dbReference type="SUPFAM" id="SSF53756">
    <property type="entry name" value="UDP-Glycosyltransferase/glycogen phosphorylase"/>
    <property type="match status" value="2"/>
</dbReference>
<keyword evidence="4" id="KW-0472">Membrane</keyword>
<name>A0ABM3FEG8_NEOLC</name>
<organism evidence="6 7">
    <name type="scientific">Neodiprion lecontei</name>
    <name type="common">Redheaded pine sawfly</name>
    <dbReference type="NCBI Taxonomy" id="441921"/>
    <lineage>
        <taxon>Eukaryota</taxon>
        <taxon>Metazoa</taxon>
        <taxon>Ecdysozoa</taxon>
        <taxon>Arthropoda</taxon>
        <taxon>Hexapoda</taxon>
        <taxon>Insecta</taxon>
        <taxon>Pterygota</taxon>
        <taxon>Neoptera</taxon>
        <taxon>Endopterygota</taxon>
        <taxon>Hymenoptera</taxon>
        <taxon>Tenthredinoidea</taxon>
        <taxon>Diprionidae</taxon>
        <taxon>Diprioninae</taxon>
        <taxon>Neodiprion</taxon>
    </lineage>
</organism>
<feature type="signal peptide" evidence="5">
    <location>
        <begin position="1"/>
        <end position="25"/>
    </location>
</feature>
<dbReference type="CDD" id="cd03784">
    <property type="entry name" value="GT1_Gtf-like"/>
    <property type="match status" value="2"/>
</dbReference>
<evidence type="ECO:0000256" key="3">
    <source>
        <dbReference type="ARBA" id="ARBA00022679"/>
    </source>
</evidence>
<dbReference type="InterPro" id="IPR050271">
    <property type="entry name" value="UDP-glycosyltransferase"/>
</dbReference>
<keyword evidence="5" id="KW-0732">Signal</keyword>
<keyword evidence="6" id="KW-1185">Reference proteome</keyword>
<protein>
    <submittedName>
        <fullName evidence="7">Uncharacterized protein LOC107227458</fullName>
    </submittedName>
</protein>
<evidence type="ECO:0000256" key="2">
    <source>
        <dbReference type="ARBA" id="ARBA00022676"/>
    </source>
</evidence>
<keyword evidence="3" id="KW-0808">Transferase</keyword>
<dbReference type="Proteomes" id="UP000829291">
    <property type="component" value="Chromosome 2"/>
</dbReference>
<dbReference type="Pfam" id="PF00201">
    <property type="entry name" value="UDPGT"/>
    <property type="match status" value="2"/>
</dbReference>
<dbReference type="PANTHER" id="PTHR48043">
    <property type="entry name" value="EG:EG0003.4 PROTEIN-RELATED"/>
    <property type="match status" value="1"/>
</dbReference>
<sequence length="1060" mass="121442">MDHSFYSSVIIGLFVISCNAPVASTLNILGISTLPSNSHHIWFSELMRGLARNGHNIYALGLRETKFDQDEGTQNRTQSFVFESVIDDFHRSPVFSPVEWLRLSVTEISWLNHKVGNDMCERQMATDGAKRALETVRQTRIDVIVQDLTYGQCFYGMWEIVQGNPAIVGFTPFGAPNWVKDVVGGNNWPAIRTFPYFRQTQPFSIWEKTLNFFYYELDDLFREFYYMPRQQELAEKFIGRKMTRSVSEIEKNVSIMLTNSYAVLDPAAFLPPNVIEVGGLHIKDSKPLPQDIRKFLDDAEHGAIVISFGSNIQSSTLESDKIKIILAALGQLKQHVLWKFEATDLPGRPKNVMIRKWLPQNDVLAHPKVRVLWSHSGLLSTQEAVWWGVPLVGTPFFLDQHMNIDLLVKKGVALSLDYESLTTETILERLNRAIHDRSITRRMKELSREYKDRPMSPLDSAVWHVEHASRHPRGPLSSPGKNMSRMELNLFDVYAVLAVTILAILWITRSLVRASFYLFHLRQSRKLHIDMDRSFYSSVIIGLFVISCNAPVASTLNILGISTLPSNSHHIWFSELMRGLARNGHNIYALGLRETKFDQDEGTQNRTQSFVFEHVMDDFLKSQDFAPVEWLQVSVTQMAWLIHEIGNEMCERQMATDGAKRALEMVRHTKIDVIVQDLTYGQCFYGMWEIVQGNPAIVGFTPFGAPNWVKDVVGGNNWPAIRTFPYFGKIQPFSIWEKTMNFFYYEIDDLLRHFYYMPRQQELAEKFIGRKMTRSISEIEKNVSIMLTNSYAVLDPAAFSPPNVIEVGGLHIKDSKPLPQDIRKFLDDAEHGAIVISFGSNIQSSTLGSDKIKIILAALGQLKQHVLWKFEATDLPGRPKNVMIRKWLPQNDVLAHPKVRVLWSHSGLLSTQEAVWWGVPLVGMPFYLDQYMNIDLLVKKGVALSLDYESLTTETILERLNRAIHDRSISRRMKELSREYKDRPMSPLDSAVWHVEHASRHPRGPLSSPGKNMSRMELNLFDVYAVLAVTILAILWITRSLVRASFNLFRLRRSQKLHSN</sequence>
<dbReference type="PANTHER" id="PTHR48043:SF159">
    <property type="entry name" value="EG:EG0003.4 PROTEIN-RELATED"/>
    <property type="match status" value="1"/>
</dbReference>